<evidence type="ECO:0000256" key="1">
    <source>
        <dbReference type="ARBA" id="ARBA00000085"/>
    </source>
</evidence>
<dbReference type="EC" id="2.7.13.3" evidence="3"/>
<keyword evidence="12" id="KW-1185">Reference proteome</keyword>
<dbReference type="InterPro" id="IPR003594">
    <property type="entry name" value="HATPase_dom"/>
</dbReference>
<dbReference type="GO" id="GO:0000155">
    <property type="term" value="F:phosphorelay sensor kinase activity"/>
    <property type="evidence" value="ECO:0007669"/>
    <property type="project" value="InterPro"/>
</dbReference>
<dbReference type="GO" id="GO:0006355">
    <property type="term" value="P:regulation of DNA-templated transcription"/>
    <property type="evidence" value="ECO:0007669"/>
    <property type="project" value="InterPro"/>
</dbReference>
<evidence type="ECO:0000256" key="7">
    <source>
        <dbReference type="ARBA" id="ARBA00023136"/>
    </source>
</evidence>
<feature type="coiled-coil region" evidence="8">
    <location>
        <begin position="268"/>
        <end position="295"/>
    </location>
</feature>
<keyword evidence="7" id="KW-0472">Membrane</keyword>
<dbReference type="PROSITE" id="PS50112">
    <property type="entry name" value="PAS"/>
    <property type="match status" value="1"/>
</dbReference>
<dbReference type="PANTHER" id="PTHR42878">
    <property type="entry name" value="TWO-COMPONENT HISTIDINE KINASE"/>
    <property type="match status" value="1"/>
</dbReference>
<dbReference type="KEGG" id="hcz:G9Q37_10940"/>
<keyword evidence="5" id="KW-0808">Transferase</keyword>
<dbReference type="PRINTS" id="PR00344">
    <property type="entry name" value="BCTRLSENSOR"/>
</dbReference>
<evidence type="ECO:0000256" key="3">
    <source>
        <dbReference type="ARBA" id="ARBA00012438"/>
    </source>
</evidence>
<dbReference type="SUPFAM" id="SSF53850">
    <property type="entry name" value="Periplasmic binding protein-like II"/>
    <property type="match status" value="1"/>
</dbReference>
<comment type="catalytic activity">
    <reaction evidence="1">
        <text>ATP + protein L-histidine = ADP + protein N-phospho-L-histidine.</text>
        <dbReference type="EC" id="2.7.13.3"/>
    </reaction>
</comment>
<dbReference type="Proteomes" id="UP000503162">
    <property type="component" value="Chromosome"/>
</dbReference>
<dbReference type="Gene3D" id="1.10.287.130">
    <property type="match status" value="1"/>
</dbReference>
<dbReference type="InterPro" id="IPR005467">
    <property type="entry name" value="His_kinase_dom"/>
</dbReference>
<dbReference type="SMART" id="SM00387">
    <property type="entry name" value="HATPase_c"/>
    <property type="match status" value="1"/>
</dbReference>
<dbReference type="InterPro" id="IPR035965">
    <property type="entry name" value="PAS-like_dom_sf"/>
</dbReference>
<dbReference type="SUPFAM" id="SSF55785">
    <property type="entry name" value="PYP-like sensor domain (PAS domain)"/>
    <property type="match status" value="1"/>
</dbReference>
<accession>A0A6G8IHU9</accession>
<dbReference type="CDD" id="cd00082">
    <property type="entry name" value="HisKA"/>
    <property type="match status" value="1"/>
</dbReference>
<dbReference type="Gene3D" id="3.40.190.10">
    <property type="entry name" value="Periplasmic binding protein-like II"/>
    <property type="match status" value="2"/>
</dbReference>
<dbReference type="GO" id="GO:0007234">
    <property type="term" value="P:osmosensory signaling via phosphorelay pathway"/>
    <property type="evidence" value="ECO:0007669"/>
    <property type="project" value="TreeGrafter"/>
</dbReference>
<dbReference type="NCBIfam" id="TIGR00229">
    <property type="entry name" value="sensory_box"/>
    <property type="match status" value="1"/>
</dbReference>
<evidence type="ECO:0000256" key="4">
    <source>
        <dbReference type="ARBA" id="ARBA00022553"/>
    </source>
</evidence>
<evidence type="ECO:0000256" key="6">
    <source>
        <dbReference type="ARBA" id="ARBA00022777"/>
    </source>
</evidence>
<feature type="domain" description="PAS" evidence="10">
    <location>
        <begin position="285"/>
        <end position="356"/>
    </location>
</feature>
<dbReference type="PANTHER" id="PTHR42878:SF15">
    <property type="entry name" value="BACTERIOPHYTOCHROME"/>
    <property type="match status" value="1"/>
</dbReference>
<keyword evidence="6" id="KW-0418">Kinase</keyword>
<sequence length="672" mass="74099">MRVLRYGGDEAFPPFESLDAQGRPVGFHVDLLAALGRELNATIEVSLQPWPATIEAFRAGRVDLVAMVETTNRRAFARFLRSHAAPLHAVYLPAGATAPRALQDLQGVRLAVLDTEPMRESLARWLSGVRDPLRVASPQAALDAVQRGDADMALLPRSYGDPLLAAMPGLVAGERSFSLQTYAFAVPPGREALRTELQAAIDRLEANGTLPALRERWLPGESAFAHAERAAMARDLRVQQRWTWGLAAGASVLLLGSAWALARRGRAVARERRQRQAAEQALRHAQELLDRTFQRNPEPMLLIDHRSGVVRDANAALAALLGVPVEDLVGQTLRGLAHHADRLALQGMVNAINTDGLFDGLPLTVTHRDGTRRACLVHAERLHVGEASAVLCIVRDVSGRLASDAGFRLAYEQLRDEAAREAPQAPETPEPLPGEERAREFTRAVAHDLRAPLLAIQGFVSLLRERLALGYTDEALEYSEQVEKATRRMNAMIEALSHLAQVEQREQVRQTIDMRALCEDTWRLVQAADPQRAVDVRIDALPPAQGDPDLVAQVWQNLLHNAWKYSRRNPEARVRIDSHSEGLRTWYRVTDNGVGFDMARAQHLFQPFRRMHPSSQFEGSGVGLSMVQRIVRHHGGQVHLRSQVGVGTVAEFTLDPEPPAARPPQTSAPAEA</sequence>
<dbReference type="Gene3D" id="3.30.450.20">
    <property type="entry name" value="PAS domain"/>
    <property type="match status" value="1"/>
</dbReference>
<dbReference type="EMBL" id="CP049989">
    <property type="protein sequence ID" value="QIM52628.1"/>
    <property type="molecule type" value="Genomic_DNA"/>
</dbReference>
<dbReference type="InterPro" id="IPR003661">
    <property type="entry name" value="HisK_dim/P_dom"/>
</dbReference>
<feature type="domain" description="Histidine kinase" evidence="9">
    <location>
        <begin position="444"/>
        <end position="658"/>
    </location>
</feature>
<evidence type="ECO:0000259" key="9">
    <source>
        <dbReference type="PROSITE" id="PS50109"/>
    </source>
</evidence>
<dbReference type="Pfam" id="PF02518">
    <property type="entry name" value="HATPase_c"/>
    <property type="match status" value="1"/>
</dbReference>
<dbReference type="GO" id="GO:0030295">
    <property type="term" value="F:protein kinase activator activity"/>
    <property type="evidence" value="ECO:0007669"/>
    <property type="project" value="TreeGrafter"/>
</dbReference>
<dbReference type="GO" id="GO:0005886">
    <property type="term" value="C:plasma membrane"/>
    <property type="evidence" value="ECO:0007669"/>
    <property type="project" value="UniProtKB-SubCell"/>
</dbReference>
<dbReference type="SMART" id="SM00062">
    <property type="entry name" value="PBPb"/>
    <property type="match status" value="1"/>
</dbReference>
<evidence type="ECO:0000256" key="8">
    <source>
        <dbReference type="SAM" id="Coils"/>
    </source>
</evidence>
<evidence type="ECO:0000313" key="12">
    <source>
        <dbReference type="Proteomes" id="UP000503162"/>
    </source>
</evidence>
<dbReference type="CDD" id="cd00130">
    <property type="entry name" value="PAS"/>
    <property type="match status" value="1"/>
</dbReference>
<dbReference type="Pfam" id="PF00989">
    <property type="entry name" value="PAS"/>
    <property type="match status" value="1"/>
</dbReference>
<dbReference type="SUPFAM" id="SSF55874">
    <property type="entry name" value="ATPase domain of HSP90 chaperone/DNA topoisomerase II/histidine kinase"/>
    <property type="match status" value="1"/>
</dbReference>
<dbReference type="FunFam" id="3.30.565.10:FF:000006">
    <property type="entry name" value="Sensor histidine kinase WalK"/>
    <property type="match status" value="1"/>
</dbReference>
<reference evidence="11 12" key="1">
    <citation type="submission" date="2020-03" db="EMBL/GenBank/DDBJ databases">
        <title>Hydrogenophaga sp. nov. isolated from cyanobacterial mat.</title>
        <authorList>
            <person name="Thorat V."/>
            <person name="Kirdat K."/>
            <person name="Tiwarekar B."/>
            <person name="Costa E.D."/>
            <person name="Yadav A."/>
        </authorList>
    </citation>
    <scope>NUCLEOTIDE SEQUENCE [LARGE SCALE GENOMIC DNA]</scope>
    <source>
        <strain evidence="11 12">BA0156</strain>
    </source>
</reference>
<dbReference type="Gene3D" id="3.30.565.10">
    <property type="entry name" value="Histidine kinase-like ATPase, C-terminal domain"/>
    <property type="match status" value="1"/>
</dbReference>
<dbReference type="InterPro" id="IPR036097">
    <property type="entry name" value="HisK_dim/P_sf"/>
</dbReference>
<dbReference type="SMART" id="SM00388">
    <property type="entry name" value="HisKA"/>
    <property type="match status" value="1"/>
</dbReference>
<evidence type="ECO:0000259" key="10">
    <source>
        <dbReference type="PROSITE" id="PS50112"/>
    </source>
</evidence>
<evidence type="ECO:0000256" key="2">
    <source>
        <dbReference type="ARBA" id="ARBA00004429"/>
    </source>
</evidence>
<dbReference type="InterPro" id="IPR000014">
    <property type="entry name" value="PAS"/>
</dbReference>
<proteinExistence type="predicted"/>
<evidence type="ECO:0000313" key="11">
    <source>
        <dbReference type="EMBL" id="QIM52628.1"/>
    </source>
</evidence>
<dbReference type="InterPro" id="IPR004358">
    <property type="entry name" value="Sig_transdc_His_kin-like_C"/>
</dbReference>
<protein>
    <recommendedName>
        <fullName evidence="3">histidine kinase</fullName>
        <ecNumber evidence="3">2.7.13.3</ecNumber>
    </recommendedName>
</protein>
<dbReference type="InterPro" id="IPR050351">
    <property type="entry name" value="BphY/WalK/GraS-like"/>
</dbReference>
<keyword evidence="4" id="KW-0597">Phosphoprotein</keyword>
<organism evidence="11 12">
    <name type="scientific">Hydrogenophaga crocea</name>
    <dbReference type="NCBI Taxonomy" id="2716225"/>
    <lineage>
        <taxon>Bacteria</taxon>
        <taxon>Pseudomonadati</taxon>
        <taxon>Pseudomonadota</taxon>
        <taxon>Betaproteobacteria</taxon>
        <taxon>Burkholderiales</taxon>
        <taxon>Comamonadaceae</taxon>
        <taxon>Hydrogenophaga</taxon>
    </lineage>
</organism>
<dbReference type="InterPro" id="IPR036890">
    <property type="entry name" value="HATPase_C_sf"/>
</dbReference>
<gene>
    <name evidence="11" type="ORF">G9Q37_10940</name>
</gene>
<comment type="subcellular location">
    <subcellularLocation>
        <location evidence="2">Cell inner membrane</location>
        <topology evidence="2">Multi-pass membrane protein</topology>
    </subcellularLocation>
</comment>
<keyword evidence="8" id="KW-0175">Coiled coil</keyword>
<dbReference type="AlphaFoldDB" id="A0A6G8IHU9"/>
<dbReference type="PROSITE" id="PS50109">
    <property type="entry name" value="HIS_KIN"/>
    <property type="match status" value="1"/>
</dbReference>
<evidence type="ECO:0000256" key="5">
    <source>
        <dbReference type="ARBA" id="ARBA00022679"/>
    </source>
</evidence>
<name>A0A6G8IHU9_9BURK</name>
<dbReference type="InterPro" id="IPR013767">
    <property type="entry name" value="PAS_fold"/>
</dbReference>
<dbReference type="SUPFAM" id="SSF47384">
    <property type="entry name" value="Homodimeric domain of signal transducing histidine kinase"/>
    <property type="match status" value="1"/>
</dbReference>
<dbReference type="SMART" id="SM00091">
    <property type="entry name" value="PAS"/>
    <property type="match status" value="1"/>
</dbReference>
<dbReference type="GO" id="GO:0000156">
    <property type="term" value="F:phosphorelay response regulator activity"/>
    <property type="evidence" value="ECO:0007669"/>
    <property type="project" value="TreeGrafter"/>
</dbReference>
<dbReference type="RefSeq" id="WP_166227230.1">
    <property type="nucleotide sequence ID" value="NZ_CP049989.1"/>
</dbReference>
<dbReference type="Pfam" id="PF00497">
    <property type="entry name" value="SBP_bac_3"/>
    <property type="match status" value="1"/>
</dbReference>
<dbReference type="Pfam" id="PF00512">
    <property type="entry name" value="HisKA"/>
    <property type="match status" value="1"/>
</dbReference>
<dbReference type="InterPro" id="IPR001638">
    <property type="entry name" value="Solute-binding_3/MltF_N"/>
</dbReference>